<comment type="function">
    <text evidence="5">Trims short 3' overhangs of a variety of RNA species, leaving a one or two nucleotide 3' overhang. Responsible for the end-turnover of tRNA: specifically removes the terminal AMP residue from uncharged tRNA (tRNA-C-C-A). Also appears to be involved in tRNA biosynthesis.</text>
</comment>
<dbReference type="InterPro" id="IPR013520">
    <property type="entry name" value="Ribonucl_H"/>
</dbReference>
<evidence type="ECO:0000313" key="8">
    <source>
        <dbReference type="Proteomes" id="UP001523550"/>
    </source>
</evidence>
<comment type="caution">
    <text evidence="7">The sequence shown here is derived from an EMBL/GenBank/DDBJ whole genome shotgun (WGS) entry which is preliminary data.</text>
</comment>
<dbReference type="PANTHER" id="PTHR30231">
    <property type="entry name" value="DNA POLYMERASE III SUBUNIT EPSILON"/>
    <property type="match status" value="1"/>
</dbReference>
<organism evidence="7 8">
    <name type="scientific">Natronospira proteinivora</name>
    <dbReference type="NCBI Taxonomy" id="1807133"/>
    <lineage>
        <taxon>Bacteria</taxon>
        <taxon>Pseudomonadati</taxon>
        <taxon>Pseudomonadota</taxon>
        <taxon>Gammaproteobacteria</taxon>
        <taxon>Natronospirales</taxon>
        <taxon>Natronospiraceae</taxon>
        <taxon>Natronospira</taxon>
    </lineage>
</organism>
<evidence type="ECO:0000256" key="4">
    <source>
        <dbReference type="ARBA" id="ARBA00022839"/>
    </source>
</evidence>
<dbReference type="SMART" id="SM00479">
    <property type="entry name" value="EXOIII"/>
    <property type="match status" value="1"/>
</dbReference>
<evidence type="ECO:0000313" key="7">
    <source>
        <dbReference type="EMBL" id="MCP1726243.1"/>
    </source>
</evidence>
<dbReference type="PANTHER" id="PTHR30231:SF2">
    <property type="entry name" value="RIBONUCLEASE T"/>
    <property type="match status" value="1"/>
</dbReference>
<feature type="binding site" evidence="5">
    <location>
        <position position="29"/>
    </location>
    <ligand>
        <name>Mg(2+)</name>
        <dbReference type="ChEBI" id="CHEBI:18420"/>
        <label>2</label>
        <note>catalytic</note>
    </ligand>
</feature>
<dbReference type="EC" id="3.1.13.-" evidence="5"/>
<dbReference type="SUPFAM" id="SSF53098">
    <property type="entry name" value="Ribonuclease H-like"/>
    <property type="match status" value="1"/>
</dbReference>
<dbReference type="NCBIfam" id="TIGR01298">
    <property type="entry name" value="RNaseT"/>
    <property type="match status" value="1"/>
</dbReference>
<dbReference type="EMBL" id="JALJYF010000001">
    <property type="protein sequence ID" value="MCP1726243.1"/>
    <property type="molecule type" value="Genomic_DNA"/>
</dbReference>
<keyword evidence="8" id="KW-1185">Reference proteome</keyword>
<feature type="site" description="Important for substrate binding and specificity" evidence="5">
    <location>
        <position position="33"/>
    </location>
</feature>
<dbReference type="RefSeq" id="WP_253444191.1">
    <property type="nucleotide sequence ID" value="NZ_JALJYF010000001.1"/>
</dbReference>
<keyword evidence="5" id="KW-0479">Metal-binding</keyword>
<keyword evidence="2 5" id="KW-0540">Nuclease</keyword>
<evidence type="ECO:0000256" key="3">
    <source>
        <dbReference type="ARBA" id="ARBA00022801"/>
    </source>
</evidence>
<name>A0ABT1G7A2_9GAMM</name>
<accession>A0ABT1G7A2</accession>
<proteinExistence type="inferred from homology"/>
<keyword evidence="3 5" id="KW-0378">Hydrolase</keyword>
<feature type="active site" description="Proton donor/acceptor" evidence="5">
    <location>
        <position position="185"/>
    </location>
</feature>
<evidence type="ECO:0000256" key="1">
    <source>
        <dbReference type="ARBA" id="ARBA00022694"/>
    </source>
</evidence>
<evidence type="ECO:0000256" key="2">
    <source>
        <dbReference type="ARBA" id="ARBA00022722"/>
    </source>
</evidence>
<keyword evidence="1 5" id="KW-0819">tRNA processing</keyword>
<feature type="domain" description="Exonuclease" evidence="6">
    <location>
        <begin position="22"/>
        <end position="207"/>
    </location>
</feature>
<feature type="binding site" evidence="5">
    <location>
        <position position="185"/>
    </location>
    <ligand>
        <name>Mg(2+)</name>
        <dbReference type="ChEBI" id="CHEBI:18420"/>
        <label>2</label>
        <note>catalytic</note>
    </ligand>
</feature>
<feature type="binding site" evidence="5">
    <location>
        <position position="27"/>
    </location>
    <ligand>
        <name>Mg(2+)</name>
        <dbReference type="ChEBI" id="CHEBI:18420"/>
        <label>2</label>
        <note>catalytic</note>
    </ligand>
</feature>
<keyword evidence="5" id="KW-0460">Magnesium</keyword>
<comment type="caution">
    <text evidence="5">Lacks conserved residue(s) required for the propagation of feature annotation.</text>
</comment>
<comment type="subunit">
    <text evidence="5">Homodimer.</text>
</comment>
<feature type="site" description="Important for substrate binding and specificity" evidence="5">
    <location>
        <position position="128"/>
    </location>
</feature>
<dbReference type="Gene3D" id="3.30.420.10">
    <property type="entry name" value="Ribonuclease H-like superfamily/Ribonuclease H"/>
    <property type="match status" value="1"/>
</dbReference>
<dbReference type="HAMAP" id="MF_00157">
    <property type="entry name" value="RNase_T"/>
    <property type="match status" value="1"/>
</dbReference>
<comment type="cofactor">
    <cofactor evidence="5">
        <name>Mg(2+)</name>
        <dbReference type="ChEBI" id="CHEBI:18420"/>
    </cofactor>
    <text evidence="5">Binds two Mg(2+) per subunit. The active form of the enzyme binds two Mg(2+) ions in its active site. The first Mg(2+) forms only one salt bridge with the protein.</text>
</comment>
<dbReference type="GO" id="GO:0016787">
    <property type="term" value="F:hydrolase activity"/>
    <property type="evidence" value="ECO:0007669"/>
    <property type="project" value="UniProtKB-KW"/>
</dbReference>
<dbReference type="InterPro" id="IPR036397">
    <property type="entry name" value="RNaseH_sf"/>
</dbReference>
<reference evidence="7 8" key="1">
    <citation type="submission" date="2022-03" db="EMBL/GenBank/DDBJ databases">
        <title>Genomic Encyclopedia of Type Strains, Phase III (KMG-III): the genomes of soil and plant-associated and newly described type strains.</title>
        <authorList>
            <person name="Whitman W."/>
        </authorList>
    </citation>
    <scope>NUCLEOTIDE SEQUENCE [LARGE SCALE GENOMIC DNA]</scope>
    <source>
        <strain evidence="7 8">BSker1</strain>
    </source>
</reference>
<evidence type="ECO:0000256" key="5">
    <source>
        <dbReference type="HAMAP-Rule" id="MF_00157"/>
    </source>
</evidence>
<feature type="binding site" evidence="5">
    <location>
        <position position="27"/>
    </location>
    <ligand>
        <name>Mg(2+)</name>
        <dbReference type="ChEBI" id="CHEBI:18420"/>
        <label>1</label>
        <note>catalytic</note>
    </ligand>
</feature>
<dbReference type="CDD" id="cd06134">
    <property type="entry name" value="RNaseT"/>
    <property type="match status" value="1"/>
</dbReference>
<feature type="site" description="Important for substrate binding and specificity" evidence="5">
    <location>
        <position position="150"/>
    </location>
</feature>
<protein>
    <recommendedName>
        <fullName evidence="5">Ribonuclease T</fullName>
        <ecNumber evidence="5">3.1.13.-</ecNumber>
    </recommendedName>
    <alternativeName>
        <fullName evidence="5">Exoribonuclease T</fullName>
        <shortName evidence="5">RNase T</shortName>
    </alternativeName>
</protein>
<dbReference type="InterPro" id="IPR005987">
    <property type="entry name" value="RNase_T"/>
</dbReference>
<keyword evidence="4 5" id="KW-0269">Exonuclease</keyword>
<feature type="binding site" evidence="5">
    <location>
        <position position="190"/>
    </location>
    <ligand>
        <name>Mg(2+)</name>
        <dbReference type="ChEBI" id="CHEBI:18420"/>
        <label>2</label>
        <note>catalytic</note>
    </ligand>
</feature>
<dbReference type="InterPro" id="IPR012337">
    <property type="entry name" value="RNaseH-like_sf"/>
</dbReference>
<evidence type="ECO:0000259" key="6">
    <source>
        <dbReference type="SMART" id="SM00479"/>
    </source>
</evidence>
<comment type="similarity">
    <text evidence="5">Belongs to the RNase T family.</text>
</comment>
<gene>
    <name evidence="5" type="primary">rnt</name>
    <name evidence="7" type="ORF">J2T60_000208</name>
</gene>
<sequence>MTDHQHLEFEPPRIANRFRSFLPVVVDVETGGFNPATDALLEIAAVLIRMDEDGRLHRGETFRYHVAPFEGANIEQAALDVTGIDPDHPLRPAMKENDALGRLFKPIRAEIKETGCTRAILVGHNSWFDLQFLNAAVERAGIKRNPFHPFSSFDTATLGGVAFGQTVLQRAARAAGMSWDEKAAHSAAYDAEQTAELFCDIVNRFQAVYEAAVTND</sequence>
<dbReference type="Proteomes" id="UP001523550">
    <property type="component" value="Unassembled WGS sequence"/>
</dbReference>
<dbReference type="Pfam" id="PF00929">
    <property type="entry name" value="RNase_T"/>
    <property type="match status" value="1"/>
</dbReference>